<dbReference type="EMBL" id="UYRT01108631">
    <property type="protein sequence ID" value="VDN45109.1"/>
    <property type="molecule type" value="Genomic_DNA"/>
</dbReference>
<keyword evidence="1" id="KW-0547">Nucleotide-binding</keyword>
<reference evidence="5" key="1">
    <citation type="submission" date="2016-06" db="UniProtKB">
        <authorList>
            <consortium name="WormBaseParasite"/>
        </authorList>
    </citation>
    <scope>IDENTIFICATION</scope>
</reference>
<dbReference type="WBParaSite" id="GPUH_0002613401-mRNA-1">
    <property type="protein sequence ID" value="GPUH_0002613401-mRNA-1"/>
    <property type="gene ID" value="GPUH_0002613401"/>
</dbReference>
<evidence type="ECO:0000256" key="1">
    <source>
        <dbReference type="ARBA" id="ARBA00022741"/>
    </source>
</evidence>
<dbReference type="SUPFAM" id="SSF52540">
    <property type="entry name" value="P-loop containing nucleoside triphosphate hydrolases"/>
    <property type="match status" value="1"/>
</dbReference>
<dbReference type="Gene3D" id="3.40.50.300">
    <property type="entry name" value="P-loop containing nucleotide triphosphate hydrolases"/>
    <property type="match status" value="1"/>
</dbReference>
<dbReference type="Proteomes" id="UP000271098">
    <property type="component" value="Unassembled WGS sequence"/>
</dbReference>
<reference evidence="3 4" key="2">
    <citation type="submission" date="2018-11" db="EMBL/GenBank/DDBJ databases">
        <authorList>
            <consortium name="Pathogen Informatics"/>
        </authorList>
    </citation>
    <scope>NUCLEOTIDE SEQUENCE [LARGE SCALE GENOMIC DNA]</scope>
</reference>
<dbReference type="PANTHER" id="PTHR11089:SF9">
    <property type="entry name" value="NUCLEOLAR GTP-BINDING PROTEIN 2"/>
    <property type="match status" value="1"/>
</dbReference>
<evidence type="ECO:0000313" key="4">
    <source>
        <dbReference type="Proteomes" id="UP000271098"/>
    </source>
</evidence>
<protein>
    <submittedName>
        <fullName evidence="5">Guanine nucleotide-binding protein-like 1</fullName>
    </submittedName>
</protein>
<gene>
    <name evidence="3" type="ORF">GPUH_LOCUS26106</name>
</gene>
<keyword evidence="4" id="KW-1185">Reference proteome</keyword>
<proteinExistence type="predicted"/>
<evidence type="ECO:0000256" key="2">
    <source>
        <dbReference type="ARBA" id="ARBA00023134"/>
    </source>
</evidence>
<keyword evidence="2" id="KW-0342">GTP-binding</keyword>
<dbReference type="GO" id="GO:0005525">
    <property type="term" value="F:GTP binding"/>
    <property type="evidence" value="ECO:0007669"/>
    <property type="project" value="UniProtKB-KW"/>
</dbReference>
<dbReference type="InterPro" id="IPR050755">
    <property type="entry name" value="TRAFAC_YlqF/YawG_RiboMat"/>
</dbReference>
<dbReference type="InterPro" id="IPR027417">
    <property type="entry name" value="P-loop_NTPase"/>
</dbReference>
<evidence type="ECO:0000313" key="5">
    <source>
        <dbReference type="WBParaSite" id="GPUH_0002613401-mRNA-1"/>
    </source>
</evidence>
<organism evidence="5">
    <name type="scientific">Gongylonema pulchrum</name>
    <dbReference type="NCBI Taxonomy" id="637853"/>
    <lineage>
        <taxon>Eukaryota</taxon>
        <taxon>Metazoa</taxon>
        <taxon>Ecdysozoa</taxon>
        <taxon>Nematoda</taxon>
        <taxon>Chromadorea</taxon>
        <taxon>Rhabditida</taxon>
        <taxon>Spirurina</taxon>
        <taxon>Spiruromorpha</taxon>
        <taxon>Spiruroidea</taxon>
        <taxon>Gongylonematidae</taxon>
        <taxon>Gongylonema</taxon>
    </lineage>
</organism>
<dbReference type="GO" id="GO:0005730">
    <property type="term" value="C:nucleolus"/>
    <property type="evidence" value="ECO:0007669"/>
    <property type="project" value="TreeGrafter"/>
</dbReference>
<name>A0A183EYR3_9BILA</name>
<dbReference type="PANTHER" id="PTHR11089">
    <property type="entry name" value="GTP-BINDING PROTEIN-RELATED"/>
    <property type="match status" value="1"/>
</dbReference>
<evidence type="ECO:0000313" key="3">
    <source>
        <dbReference type="EMBL" id="VDN45109.1"/>
    </source>
</evidence>
<sequence length="84" mass="9764">MGTRCLHVEQFLRKEKPHKHLILVLNKVDLVPTWVTKKWLTLLSAELPTVAFHASMQHSFGKGTLINLLRQFAKLHKERRQVLG</sequence>
<dbReference type="OrthoDB" id="444945at2759"/>
<accession>A0A183EYR3</accession>
<dbReference type="AlphaFoldDB" id="A0A183EYR3"/>